<dbReference type="RefSeq" id="WP_058461490.1">
    <property type="nucleotide sequence ID" value="NZ_CAAAHS010000014.1"/>
</dbReference>
<evidence type="ECO:0000313" key="1">
    <source>
        <dbReference type="EMBL" id="KTC65755.1"/>
    </source>
</evidence>
<keyword evidence="3" id="KW-1185">Reference proteome</keyword>
<reference evidence="2 4" key="2">
    <citation type="submission" date="2018-12" db="EMBL/GenBank/DDBJ databases">
        <authorList>
            <consortium name="Pathogen Informatics"/>
        </authorList>
    </citation>
    <scope>NUCLEOTIDE SEQUENCE [LARGE SCALE GENOMIC DNA]</scope>
    <source>
        <strain evidence="2 4">NCTC12735</strain>
        <plasmid evidence="4">11</plasmid>
    </source>
</reference>
<keyword evidence="2" id="KW-0614">Plasmid</keyword>
<accession>A0A0W0R3X7</accession>
<dbReference type="KEGG" id="ladl:NCTC12735_00702"/>
<dbReference type="Proteomes" id="UP000281170">
    <property type="component" value="Plasmid 11"/>
</dbReference>
<evidence type="ECO:0000313" key="2">
    <source>
        <dbReference type="EMBL" id="VEH85079.1"/>
    </source>
</evidence>
<reference evidence="1 3" key="1">
    <citation type="submission" date="2015-11" db="EMBL/GenBank/DDBJ databases">
        <title>Identification of large and diverse effector repertoires of 38 Legionella species.</title>
        <authorList>
            <person name="Burstein D."/>
            <person name="Amaro F."/>
            <person name="Zusman T."/>
            <person name="Lifshitz Z."/>
            <person name="Cohen O."/>
            <person name="Gilbert J.A."/>
            <person name="Pupko T."/>
            <person name="Shuman H.A."/>
            <person name="Segal G."/>
        </authorList>
    </citation>
    <scope>NUCLEOTIDE SEQUENCE [LARGE SCALE GENOMIC DNA]</scope>
    <source>
        <strain evidence="1 3">1762-AUS-E</strain>
    </source>
</reference>
<evidence type="ECO:0000313" key="4">
    <source>
        <dbReference type="Proteomes" id="UP000281170"/>
    </source>
</evidence>
<sequence length="470" mass="53868">MRDYKILILGISITIVALSSTIHAKKIFPSDIMGRSLDYPGMGWLGHVGIATRPMMDSSGMSTPATLVIEILNEPIIGQINTIENFKRRSPYWGSKYGVIGHPEQGYRVLVEANHQRWWVSEYTDTTDYRIGQGNPRTGEIAVSGRWRCDTYAWWAYYSQGADTMPGHIWLPRKLFDFFPFFNDERLRKESTETFSENVVDKSLDSISTEELNEMPLVEFQKIIDAPPSEPSNYVAPMSGYMRFAYDSNLNVVKRGAMIDKITSKATEIDLVPKLLKLYDETDPEEVKNKIVSGLMFHVQGELREHPNPRDKELLRYFFHKLIGEKLNQHCAGWATMGFIDTHTADETIQNLDNIDTQLAIATHSTSIMLKYKLVHKSKVLQPIYIRSIIDELREANNSDLDSYFFGPLAIGYQGTGRTLLEPESKQMVINYLNEVRYKYTSKGIKANPDDFHRGTTAPYYFELREHMGI</sequence>
<gene>
    <name evidence="1" type="ORF">Lade_0413</name>
    <name evidence="2" type="ORF">NCTC12735_00702</name>
</gene>
<evidence type="ECO:0000313" key="3">
    <source>
        <dbReference type="Proteomes" id="UP000054859"/>
    </source>
</evidence>
<dbReference type="Proteomes" id="UP000054859">
    <property type="component" value="Unassembled WGS sequence"/>
</dbReference>
<name>A0A0W0R3X7_9GAMM</name>
<protein>
    <submittedName>
        <fullName evidence="1">Uncharacterized protein</fullName>
    </submittedName>
</protein>
<dbReference type="OrthoDB" id="5631492at2"/>
<dbReference type="STRING" id="45056.Lade_0413"/>
<dbReference type="EMBL" id="LNKA01000001">
    <property type="protein sequence ID" value="KTC65755.1"/>
    <property type="molecule type" value="Genomic_DNA"/>
</dbReference>
<geneLocation type="plasmid" evidence="2 4">
    <name>11</name>
</geneLocation>
<proteinExistence type="predicted"/>
<dbReference type="AlphaFoldDB" id="A0A0W0R3X7"/>
<dbReference type="PATRIC" id="fig|45056.6.peg.428"/>
<organism evidence="1 3">
    <name type="scientific">Legionella adelaidensis</name>
    <dbReference type="NCBI Taxonomy" id="45056"/>
    <lineage>
        <taxon>Bacteria</taxon>
        <taxon>Pseudomonadati</taxon>
        <taxon>Pseudomonadota</taxon>
        <taxon>Gammaproteobacteria</taxon>
        <taxon>Legionellales</taxon>
        <taxon>Legionellaceae</taxon>
        <taxon>Legionella</taxon>
    </lineage>
</organism>
<dbReference type="EMBL" id="LR134420">
    <property type="protein sequence ID" value="VEH85079.1"/>
    <property type="molecule type" value="Genomic_DNA"/>
</dbReference>